<dbReference type="GO" id="GO:0016747">
    <property type="term" value="F:acyltransferase activity, transferring groups other than amino-acyl groups"/>
    <property type="evidence" value="ECO:0007669"/>
    <property type="project" value="InterPro"/>
</dbReference>
<dbReference type="PROSITE" id="PS51186">
    <property type="entry name" value="GNAT"/>
    <property type="match status" value="1"/>
</dbReference>
<name>A0A9P8SK93_9HYPO</name>
<reference evidence="2" key="1">
    <citation type="submission" date="2021-09" db="EMBL/GenBank/DDBJ databases">
        <title>A high-quality genome of the endoparasitic fungus Hirsutella rhossiliensis with a comparison of Hirsutella genomes reveals transposable elements contributing to genome size variation.</title>
        <authorList>
            <person name="Lin R."/>
            <person name="Jiao Y."/>
            <person name="Sun X."/>
            <person name="Ling J."/>
            <person name="Xie B."/>
            <person name="Cheng X."/>
        </authorList>
    </citation>
    <scope>NUCLEOTIDE SEQUENCE</scope>
    <source>
        <strain evidence="2">HR02</strain>
    </source>
</reference>
<dbReference type="GeneID" id="68353253"/>
<keyword evidence="3" id="KW-1185">Reference proteome</keyword>
<comment type="caution">
    <text evidence="2">The sequence shown here is derived from an EMBL/GenBank/DDBJ whole genome shotgun (WGS) entry which is preliminary data.</text>
</comment>
<dbReference type="RefSeq" id="XP_044723621.1">
    <property type="nucleotide sequence ID" value="XM_044862595.1"/>
</dbReference>
<gene>
    <name evidence="2" type="ORF">HRG_04124</name>
</gene>
<organism evidence="2 3">
    <name type="scientific">Hirsutella rhossiliensis</name>
    <dbReference type="NCBI Taxonomy" id="111463"/>
    <lineage>
        <taxon>Eukaryota</taxon>
        <taxon>Fungi</taxon>
        <taxon>Dikarya</taxon>
        <taxon>Ascomycota</taxon>
        <taxon>Pezizomycotina</taxon>
        <taxon>Sordariomycetes</taxon>
        <taxon>Hypocreomycetidae</taxon>
        <taxon>Hypocreales</taxon>
        <taxon>Ophiocordycipitaceae</taxon>
        <taxon>Hirsutella</taxon>
    </lineage>
</organism>
<feature type="domain" description="N-acetyltransferase" evidence="1">
    <location>
        <begin position="17"/>
        <end position="219"/>
    </location>
</feature>
<protein>
    <submittedName>
        <fullName evidence="2">Acetyltransferase (GNAT) family domain-containing protein</fullName>
    </submittedName>
</protein>
<dbReference type="SUPFAM" id="SSF55729">
    <property type="entry name" value="Acyl-CoA N-acyltransferases (Nat)"/>
    <property type="match status" value="1"/>
</dbReference>
<dbReference type="CDD" id="cd04301">
    <property type="entry name" value="NAT_SF"/>
    <property type="match status" value="1"/>
</dbReference>
<dbReference type="AlphaFoldDB" id="A0A9P8SK93"/>
<dbReference type="Proteomes" id="UP000824596">
    <property type="component" value="Unassembled WGS sequence"/>
</dbReference>
<dbReference type="EMBL" id="JAIZPD010000003">
    <property type="protein sequence ID" value="KAH0966108.1"/>
    <property type="molecule type" value="Genomic_DNA"/>
</dbReference>
<dbReference type="Gene3D" id="3.40.630.30">
    <property type="match status" value="1"/>
</dbReference>
<dbReference type="InterPro" id="IPR000182">
    <property type="entry name" value="GNAT_dom"/>
</dbReference>
<dbReference type="Pfam" id="PF00583">
    <property type="entry name" value="Acetyltransf_1"/>
    <property type="match status" value="1"/>
</dbReference>
<evidence type="ECO:0000313" key="2">
    <source>
        <dbReference type="EMBL" id="KAH0966108.1"/>
    </source>
</evidence>
<accession>A0A9P8SK93</accession>
<sequence length="224" mass="24680">MDENMAYHCFRIDKGDPDIRALADRYKHLRLAALQQSPSSFSSTLEIEEAFTDYAWTSRLCAPGKETFICCCVAAEKAAPLQDLWLGQVTLLGPISAGAFCLSADSTPEQGGDEERWQMLSLYTLPSHRGKGLGKMLCRAAFHHLSSLQGPSRVRVRIMVKPENQVTLGLYRGLGFVDAGRCTLEEALKANGDADLLPRGTLPEKYTTRSGIVMTVNLDRLEPS</sequence>
<evidence type="ECO:0000313" key="3">
    <source>
        <dbReference type="Proteomes" id="UP000824596"/>
    </source>
</evidence>
<dbReference type="OrthoDB" id="41532at2759"/>
<proteinExistence type="predicted"/>
<evidence type="ECO:0000259" key="1">
    <source>
        <dbReference type="PROSITE" id="PS51186"/>
    </source>
</evidence>
<dbReference type="InterPro" id="IPR016181">
    <property type="entry name" value="Acyl_CoA_acyltransferase"/>
</dbReference>